<proteinExistence type="predicted"/>
<gene>
    <name evidence="1" type="ORF">SAMN05444484_1011520</name>
</gene>
<sequence length="147" mass="16940">MKLNIKKDIDELIMFNIYSFRKAIKSIKVTNTEKFIDDLLNRPSLLLSCLSRGFDLDDHEKIELNCLLTCNIPLEFSAKIDNHGVNCWLLGENINGESLGNLGNEKQELIELLESLRLPKEIVIKTFELNQKIGKSESKFTYTTKNY</sequence>
<reference evidence="2" key="1">
    <citation type="submission" date="2016-11" db="EMBL/GenBank/DDBJ databases">
        <authorList>
            <person name="Varghese N."/>
            <person name="Submissions S."/>
        </authorList>
    </citation>
    <scope>NUCLEOTIDE SEQUENCE [LARGE SCALE GENOMIC DNA]</scope>
    <source>
        <strain evidence="2">DSM 24724</strain>
    </source>
</reference>
<dbReference type="OrthoDB" id="1442318at2"/>
<name>A0A1M7AQQ5_9FLAO</name>
<organism evidence="1 2">
    <name type="scientific">Flavobacterium chilense</name>
    <dbReference type="NCBI Taxonomy" id="946677"/>
    <lineage>
        <taxon>Bacteria</taxon>
        <taxon>Pseudomonadati</taxon>
        <taxon>Bacteroidota</taxon>
        <taxon>Flavobacteriia</taxon>
        <taxon>Flavobacteriales</taxon>
        <taxon>Flavobacteriaceae</taxon>
        <taxon>Flavobacterium</taxon>
    </lineage>
</organism>
<evidence type="ECO:0000313" key="2">
    <source>
        <dbReference type="Proteomes" id="UP000184028"/>
    </source>
</evidence>
<dbReference type="STRING" id="946677.SAMN05444484_1011520"/>
<accession>A0A1M7AQQ5</accession>
<dbReference type="AlphaFoldDB" id="A0A1M7AQQ5"/>
<dbReference type="Proteomes" id="UP000184028">
    <property type="component" value="Unassembled WGS sequence"/>
</dbReference>
<protein>
    <submittedName>
        <fullName evidence="1">Uncharacterized protein</fullName>
    </submittedName>
</protein>
<keyword evidence="2" id="KW-1185">Reference proteome</keyword>
<dbReference type="EMBL" id="FRBT01000001">
    <property type="protein sequence ID" value="SHL44719.1"/>
    <property type="molecule type" value="Genomic_DNA"/>
</dbReference>
<evidence type="ECO:0000313" key="1">
    <source>
        <dbReference type="EMBL" id="SHL44719.1"/>
    </source>
</evidence>
<dbReference type="RefSeq" id="WP_068840742.1">
    <property type="nucleotide sequence ID" value="NZ_FRBT01000001.1"/>
</dbReference>